<name>A0ABP8FM63_9BACT</name>
<evidence type="ECO:0000313" key="3">
    <source>
        <dbReference type="EMBL" id="GAA4306955.1"/>
    </source>
</evidence>
<sequence>MNQTAYAMKKYLLLPFLLFPLLSQAQSTKGPYIGVTTQFQNTWIINDEQYEDVNYEHKFTTKWAPFGITAGYKFNENHNLQVELIRSKQGENFDIVDVNGDKTGEKEIDLVYWNVPLLFKYTTTGRMRFNFHFGPQISFLQKGTETNRISRSATYSQKGVEFTGPAPGTYLLASVDEEDRQKDSKVGSFNKYDLGAAVGTGLEFDVNSNTYLSANLRGHYNFVNIRKEENINDKTRDPDWYNLRQNFVIGIQVGVHFLFNTGDGTSPARHE</sequence>
<feature type="domain" description="Outer membrane protein beta-barrel" evidence="2">
    <location>
        <begin position="31"/>
        <end position="225"/>
    </location>
</feature>
<dbReference type="EMBL" id="BAABGX010000002">
    <property type="protein sequence ID" value="GAA4306955.1"/>
    <property type="molecule type" value="Genomic_DNA"/>
</dbReference>
<keyword evidence="4" id="KW-1185">Reference proteome</keyword>
<dbReference type="Pfam" id="PF13568">
    <property type="entry name" value="OMP_b-brl_2"/>
    <property type="match status" value="1"/>
</dbReference>
<feature type="signal peptide" evidence="1">
    <location>
        <begin position="1"/>
        <end position="25"/>
    </location>
</feature>
<feature type="chain" id="PRO_5047162138" description="Outer membrane protein beta-barrel domain-containing protein" evidence="1">
    <location>
        <begin position="26"/>
        <end position="271"/>
    </location>
</feature>
<keyword evidence="1" id="KW-0732">Signal</keyword>
<comment type="caution">
    <text evidence="3">The sequence shown here is derived from an EMBL/GenBank/DDBJ whole genome shotgun (WGS) entry which is preliminary data.</text>
</comment>
<accession>A0ABP8FM63</accession>
<dbReference type="InterPro" id="IPR025665">
    <property type="entry name" value="Beta-barrel_OMP_2"/>
</dbReference>
<evidence type="ECO:0000313" key="4">
    <source>
        <dbReference type="Proteomes" id="UP001501844"/>
    </source>
</evidence>
<evidence type="ECO:0000256" key="1">
    <source>
        <dbReference type="SAM" id="SignalP"/>
    </source>
</evidence>
<evidence type="ECO:0000259" key="2">
    <source>
        <dbReference type="Pfam" id="PF13568"/>
    </source>
</evidence>
<dbReference type="Proteomes" id="UP001501844">
    <property type="component" value="Unassembled WGS sequence"/>
</dbReference>
<proteinExistence type="predicted"/>
<reference evidence="4" key="1">
    <citation type="journal article" date="2019" name="Int. J. Syst. Evol. Microbiol.">
        <title>The Global Catalogue of Microorganisms (GCM) 10K type strain sequencing project: providing services to taxonomists for standard genome sequencing and annotation.</title>
        <authorList>
            <consortium name="The Broad Institute Genomics Platform"/>
            <consortium name="The Broad Institute Genome Sequencing Center for Infectious Disease"/>
            <person name="Wu L."/>
            <person name="Ma J."/>
        </authorList>
    </citation>
    <scope>NUCLEOTIDE SEQUENCE [LARGE SCALE GENOMIC DNA]</scope>
    <source>
        <strain evidence="4">JCM 17917</strain>
    </source>
</reference>
<dbReference type="SUPFAM" id="SSF56925">
    <property type="entry name" value="OMPA-like"/>
    <property type="match status" value="1"/>
</dbReference>
<gene>
    <name evidence="3" type="ORF">GCM10023183_22510</name>
</gene>
<dbReference type="InterPro" id="IPR011250">
    <property type="entry name" value="OMP/PagP_B-barrel"/>
</dbReference>
<organism evidence="3 4">
    <name type="scientific">Nibribacter koreensis</name>
    <dbReference type="NCBI Taxonomy" id="1084519"/>
    <lineage>
        <taxon>Bacteria</taxon>
        <taxon>Pseudomonadati</taxon>
        <taxon>Bacteroidota</taxon>
        <taxon>Cytophagia</taxon>
        <taxon>Cytophagales</taxon>
        <taxon>Hymenobacteraceae</taxon>
        <taxon>Nibribacter</taxon>
    </lineage>
</organism>
<protein>
    <recommendedName>
        <fullName evidence="2">Outer membrane protein beta-barrel domain-containing protein</fullName>
    </recommendedName>
</protein>